<gene>
    <name evidence="1" type="ORF">PoB_007059700</name>
</gene>
<protein>
    <submittedName>
        <fullName evidence="1">Uncharacterized protein</fullName>
    </submittedName>
</protein>
<organism evidence="1 2">
    <name type="scientific">Plakobranchus ocellatus</name>
    <dbReference type="NCBI Taxonomy" id="259542"/>
    <lineage>
        <taxon>Eukaryota</taxon>
        <taxon>Metazoa</taxon>
        <taxon>Spiralia</taxon>
        <taxon>Lophotrochozoa</taxon>
        <taxon>Mollusca</taxon>
        <taxon>Gastropoda</taxon>
        <taxon>Heterobranchia</taxon>
        <taxon>Euthyneura</taxon>
        <taxon>Panpulmonata</taxon>
        <taxon>Sacoglossa</taxon>
        <taxon>Placobranchoidea</taxon>
        <taxon>Plakobranchidae</taxon>
        <taxon>Plakobranchus</taxon>
    </lineage>
</organism>
<evidence type="ECO:0000313" key="2">
    <source>
        <dbReference type="Proteomes" id="UP000735302"/>
    </source>
</evidence>
<accession>A0AAV4DJ86</accession>
<reference evidence="1 2" key="1">
    <citation type="journal article" date="2021" name="Elife">
        <title>Chloroplast acquisition without the gene transfer in kleptoplastic sea slugs, Plakobranchus ocellatus.</title>
        <authorList>
            <person name="Maeda T."/>
            <person name="Takahashi S."/>
            <person name="Yoshida T."/>
            <person name="Shimamura S."/>
            <person name="Takaki Y."/>
            <person name="Nagai Y."/>
            <person name="Toyoda A."/>
            <person name="Suzuki Y."/>
            <person name="Arimoto A."/>
            <person name="Ishii H."/>
            <person name="Satoh N."/>
            <person name="Nishiyama T."/>
            <person name="Hasebe M."/>
            <person name="Maruyama T."/>
            <person name="Minagawa J."/>
            <person name="Obokata J."/>
            <person name="Shigenobu S."/>
        </authorList>
    </citation>
    <scope>NUCLEOTIDE SEQUENCE [LARGE SCALE GENOMIC DNA]</scope>
</reference>
<dbReference type="Proteomes" id="UP000735302">
    <property type="component" value="Unassembled WGS sequence"/>
</dbReference>
<dbReference type="AlphaFoldDB" id="A0AAV4DJ86"/>
<evidence type="ECO:0000313" key="1">
    <source>
        <dbReference type="EMBL" id="GFO44092.1"/>
    </source>
</evidence>
<sequence>MVRRPLAFHKSPNSGQLTVPYAKAHNSSSHSCQRSHARRHHRLARKLDAMRLLQDGQIKIKPVLRDISSPVYIKFFVLEPQRSF</sequence>
<proteinExistence type="predicted"/>
<keyword evidence="2" id="KW-1185">Reference proteome</keyword>
<comment type="caution">
    <text evidence="1">The sequence shown here is derived from an EMBL/GenBank/DDBJ whole genome shotgun (WGS) entry which is preliminary data.</text>
</comment>
<name>A0AAV4DJ86_9GAST</name>
<dbReference type="EMBL" id="BLXT01007928">
    <property type="protein sequence ID" value="GFO44092.1"/>
    <property type="molecule type" value="Genomic_DNA"/>
</dbReference>